<dbReference type="Proteomes" id="UP001279734">
    <property type="component" value="Unassembled WGS sequence"/>
</dbReference>
<accession>A0AAD3XND4</accession>
<evidence type="ECO:0000313" key="2">
    <source>
        <dbReference type="EMBL" id="GMH10636.1"/>
    </source>
</evidence>
<feature type="region of interest" description="Disordered" evidence="1">
    <location>
        <begin position="27"/>
        <end position="74"/>
    </location>
</feature>
<reference evidence="2" key="1">
    <citation type="submission" date="2023-05" db="EMBL/GenBank/DDBJ databases">
        <title>Nepenthes gracilis genome sequencing.</title>
        <authorList>
            <person name="Fukushima K."/>
        </authorList>
    </citation>
    <scope>NUCLEOTIDE SEQUENCE</scope>
    <source>
        <strain evidence="2">SING2019-196</strain>
    </source>
</reference>
<evidence type="ECO:0000256" key="1">
    <source>
        <dbReference type="SAM" id="MobiDB-lite"/>
    </source>
</evidence>
<name>A0AAD3XND4_NEPGR</name>
<protein>
    <submittedName>
        <fullName evidence="2">Uncharacterized protein</fullName>
    </submittedName>
</protein>
<feature type="compositionally biased region" description="Low complexity" evidence="1">
    <location>
        <begin position="34"/>
        <end position="46"/>
    </location>
</feature>
<sequence>MNALFPRFMWSLGCQVTMPPIDVYALPFDDSRAPSRPNSPSRSGASGKSGFGVTRIVNPDELPPLLGSQVGELD</sequence>
<organism evidence="2 3">
    <name type="scientific">Nepenthes gracilis</name>
    <name type="common">Slender pitcher plant</name>
    <dbReference type="NCBI Taxonomy" id="150966"/>
    <lineage>
        <taxon>Eukaryota</taxon>
        <taxon>Viridiplantae</taxon>
        <taxon>Streptophyta</taxon>
        <taxon>Embryophyta</taxon>
        <taxon>Tracheophyta</taxon>
        <taxon>Spermatophyta</taxon>
        <taxon>Magnoliopsida</taxon>
        <taxon>eudicotyledons</taxon>
        <taxon>Gunneridae</taxon>
        <taxon>Pentapetalae</taxon>
        <taxon>Caryophyllales</taxon>
        <taxon>Nepenthaceae</taxon>
        <taxon>Nepenthes</taxon>
    </lineage>
</organism>
<evidence type="ECO:0000313" key="3">
    <source>
        <dbReference type="Proteomes" id="UP001279734"/>
    </source>
</evidence>
<dbReference type="AlphaFoldDB" id="A0AAD3XND4"/>
<gene>
    <name evidence="2" type="ORF">Nepgr_012477</name>
</gene>
<proteinExistence type="predicted"/>
<dbReference type="EMBL" id="BSYO01000010">
    <property type="protein sequence ID" value="GMH10636.1"/>
    <property type="molecule type" value="Genomic_DNA"/>
</dbReference>
<comment type="caution">
    <text evidence="2">The sequence shown here is derived from an EMBL/GenBank/DDBJ whole genome shotgun (WGS) entry which is preliminary data.</text>
</comment>
<keyword evidence="3" id="KW-1185">Reference proteome</keyword>